<evidence type="ECO:0000259" key="3">
    <source>
        <dbReference type="Pfam" id="PF16861"/>
    </source>
</evidence>
<dbReference type="SUPFAM" id="SSF53067">
    <property type="entry name" value="Actin-like ATPase domain"/>
    <property type="match status" value="1"/>
</dbReference>
<dbReference type="Gene3D" id="3.30.420.40">
    <property type="match status" value="2"/>
</dbReference>
<dbReference type="InterPro" id="IPR038152">
    <property type="entry name" value="Carbam_trans_C_sf"/>
</dbReference>
<dbReference type="InterPro" id="IPR043129">
    <property type="entry name" value="ATPase_NBD"/>
</dbReference>
<evidence type="ECO:0000313" key="5">
    <source>
        <dbReference type="Proteomes" id="UP000609879"/>
    </source>
</evidence>
<evidence type="ECO:0000259" key="2">
    <source>
        <dbReference type="Pfam" id="PF02543"/>
    </source>
</evidence>
<dbReference type="PANTHER" id="PTHR34847">
    <property type="entry name" value="NODULATION PROTEIN U"/>
    <property type="match status" value="1"/>
</dbReference>
<dbReference type="Pfam" id="PF02543">
    <property type="entry name" value="Carbam_trans_N"/>
    <property type="match status" value="2"/>
</dbReference>
<feature type="domain" description="Carbamoyltransferase" evidence="2">
    <location>
        <begin position="2"/>
        <end position="73"/>
    </location>
</feature>
<dbReference type="InterPro" id="IPR031730">
    <property type="entry name" value="Carbam_trans_C"/>
</dbReference>
<sequence>MRVLGINAIFHDPAAALIVDGRVVAAAEEERFSRRKHGKRPVPFAAWELPELAAAWCLEEAGLRPDDLDAVAYSFDPGLTRDLASLGVSDPSDAMRVDYARRAPQFLATALPGLDPEQVRFVPHHVAHAASAGLSVPEDSAVLVLDGRGEVASHLSGVYRGGQLEVFKSQELPHSLGLLYEDLTRHLGFLHSSDEYKVMALASYGTPKFLGLLRELVHANDDGGFTVERIDWDALAKARTADGEMTEAHADLAASVQVRLEEVMLDLARWTYEAAGGPKTLTMAGGTALNCVANARIAAEGPYERVWVQPAAGDSGTALGAALAIGEKSIPFGTAALGRGWTDEELEAELQRAALPYTRPESIAAEAARVLAGNGIVAWYQGRSEYGPRALGHRSLLAHPGDKDTQTRMNNVKGREQFRPIAPMVRAERFGDIFEGVYPSPYMLFVHRVKPEWKDRIPAVTHVDGTARVQTVHDDTEPLVAEMLAEFERLTGLPVVVNTSLNTAGRPMVDTPREAMELFGSAPVDLLAMGPFAVHRAKAFGA</sequence>
<reference evidence="4 5" key="1">
    <citation type="submission" date="2021-01" db="EMBL/GenBank/DDBJ databases">
        <title>Whole genome shotgun sequence of Actinoplanes deccanensis NBRC 13994.</title>
        <authorList>
            <person name="Komaki H."/>
            <person name="Tamura T."/>
        </authorList>
    </citation>
    <scope>NUCLEOTIDE SEQUENCE [LARGE SCALE GENOMIC DNA]</scope>
    <source>
        <strain evidence="4 5">NBRC 13994</strain>
    </source>
</reference>
<dbReference type="RefSeq" id="WP_203769012.1">
    <property type="nucleotide sequence ID" value="NZ_BAAABO010000013.1"/>
</dbReference>
<evidence type="ECO:0000313" key="4">
    <source>
        <dbReference type="EMBL" id="GID76485.1"/>
    </source>
</evidence>
<dbReference type="Gene3D" id="3.90.870.20">
    <property type="entry name" value="Carbamoyltransferase, C-terminal domain"/>
    <property type="match status" value="1"/>
</dbReference>
<dbReference type="SUPFAM" id="SSF55821">
    <property type="entry name" value="YrdC/RibB"/>
    <property type="match status" value="1"/>
</dbReference>
<comment type="caution">
    <text evidence="4">The sequence shown here is derived from an EMBL/GenBank/DDBJ whole genome shotgun (WGS) entry which is preliminary data.</text>
</comment>
<dbReference type="InterPro" id="IPR003696">
    <property type="entry name" value="Carbtransf_dom"/>
</dbReference>
<dbReference type="InterPro" id="IPR051338">
    <property type="entry name" value="NodU/CmcH_Carbamoyltrnsfr"/>
</dbReference>
<keyword evidence="5" id="KW-1185">Reference proteome</keyword>
<protein>
    <submittedName>
        <fullName evidence="4">Carbamoyltransferase</fullName>
    </submittedName>
</protein>
<accession>A0ABQ3Y9G8</accession>
<proteinExistence type="inferred from homology"/>
<feature type="domain" description="Carbamoyltransferase" evidence="2">
    <location>
        <begin position="116"/>
        <end position="323"/>
    </location>
</feature>
<dbReference type="EMBL" id="BOMI01000103">
    <property type="protein sequence ID" value="GID76485.1"/>
    <property type="molecule type" value="Genomic_DNA"/>
</dbReference>
<dbReference type="CDD" id="cd24098">
    <property type="entry name" value="ASKHA_NBD_TobZ_N"/>
    <property type="match status" value="1"/>
</dbReference>
<dbReference type="PANTHER" id="PTHR34847:SF1">
    <property type="entry name" value="NODULATION PROTEIN U"/>
    <property type="match status" value="1"/>
</dbReference>
<evidence type="ECO:0000256" key="1">
    <source>
        <dbReference type="ARBA" id="ARBA00006129"/>
    </source>
</evidence>
<dbReference type="Pfam" id="PF16861">
    <property type="entry name" value="Carbam_trans_C"/>
    <property type="match status" value="1"/>
</dbReference>
<gene>
    <name evidence="4" type="ORF">Ade02nite_51260</name>
</gene>
<feature type="domain" description="Carbamoyltransferase C-terminal" evidence="3">
    <location>
        <begin position="368"/>
        <end position="535"/>
    </location>
</feature>
<organism evidence="4 5">
    <name type="scientific">Paractinoplanes deccanensis</name>
    <dbReference type="NCBI Taxonomy" id="113561"/>
    <lineage>
        <taxon>Bacteria</taxon>
        <taxon>Bacillati</taxon>
        <taxon>Actinomycetota</taxon>
        <taxon>Actinomycetes</taxon>
        <taxon>Micromonosporales</taxon>
        <taxon>Micromonosporaceae</taxon>
        <taxon>Paractinoplanes</taxon>
    </lineage>
</organism>
<dbReference type="Proteomes" id="UP000609879">
    <property type="component" value="Unassembled WGS sequence"/>
</dbReference>
<comment type="similarity">
    <text evidence="1">Belongs to the NodU/CmcH family.</text>
</comment>
<name>A0ABQ3Y9G8_9ACTN</name>
<dbReference type="InterPro" id="IPR017945">
    <property type="entry name" value="DHBP_synth_RibB-like_a/b_dom"/>
</dbReference>